<dbReference type="EnsemblMetazoa" id="G34471.1">
    <property type="protein sequence ID" value="G34471.1:cds"/>
    <property type="gene ID" value="G34471"/>
</dbReference>
<dbReference type="Proteomes" id="UP000005408">
    <property type="component" value="Unassembled WGS sequence"/>
</dbReference>
<reference evidence="1" key="1">
    <citation type="submission" date="2022-08" db="UniProtKB">
        <authorList>
            <consortium name="EnsemblMetazoa"/>
        </authorList>
    </citation>
    <scope>IDENTIFICATION</scope>
    <source>
        <strain evidence="1">05x7-T-G4-1.051#20</strain>
    </source>
</reference>
<protein>
    <submittedName>
        <fullName evidence="1">Uncharacterized protein</fullName>
    </submittedName>
</protein>
<accession>A0A8W8MP80</accession>
<sequence>MLDQCKHNKIHSISAAVVCSKDEMSIEVTEELKWLFEEIKEKGIEARKTLIYVRSFGRGGCLFRDILGHLRNQPTFIKLKDTITA</sequence>
<dbReference type="AlphaFoldDB" id="A0A8W8MP80"/>
<evidence type="ECO:0000313" key="2">
    <source>
        <dbReference type="Proteomes" id="UP000005408"/>
    </source>
</evidence>
<name>A0A8W8MP80_MAGGI</name>
<proteinExistence type="predicted"/>
<organism evidence="1 2">
    <name type="scientific">Magallana gigas</name>
    <name type="common">Pacific oyster</name>
    <name type="synonym">Crassostrea gigas</name>
    <dbReference type="NCBI Taxonomy" id="29159"/>
    <lineage>
        <taxon>Eukaryota</taxon>
        <taxon>Metazoa</taxon>
        <taxon>Spiralia</taxon>
        <taxon>Lophotrochozoa</taxon>
        <taxon>Mollusca</taxon>
        <taxon>Bivalvia</taxon>
        <taxon>Autobranchia</taxon>
        <taxon>Pteriomorphia</taxon>
        <taxon>Ostreida</taxon>
        <taxon>Ostreoidea</taxon>
        <taxon>Ostreidae</taxon>
        <taxon>Magallana</taxon>
    </lineage>
</organism>
<evidence type="ECO:0000313" key="1">
    <source>
        <dbReference type="EnsemblMetazoa" id="G34471.1:cds"/>
    </source>
</evidence>
<keyword evidence="2" id="KW-1185">Reference proteome</keyword>